<accession>Q5M9T9</accession>
<dbReference type="Proteomes" id="UP000790787">
    <property type="component" value="Mitochondrion MT"/>
</dbReference>
<organism evidence="1">
    <name type="scientific">Nicotiana tabacum</name>
    <name type="common">Common tobacco</name>
    <dbReference type="NCBI Taxonomy" id="4097"/>
    <lineage>
        <taxon>Eukaryota</taxon>
        <taxon>Viridiplantae</taxon>
        <taxon>Streptophyta</taxon>
        <taxon>Embryophyta</taxon>
        <taxon>Tracheophyta</taxon>
        <taxon>Spermatophyta</taxon>
        <taxon>Magnoliopsida</taxon>
        <taxon>eudicotyledons</taxon>
        <taxon>Gunneridae</taxon>
        <taxon>Pentapetalae</taxon>
        <taxon>asterids</taxon>
        <taxon>lamiids</taxon>
        <taxon>Solanales</taxon>
        <taxon>Solanaceae</taxon>
        <taxon>Nicotianoideae</taxon>
        <taxon>Nicotianeae</taxon>
        <taxon>Nicotiana</taxon>
    </lineage>
</organism>
<evidence type="ECO:0000313" key="2">
    <source>
        <dbReference type="Proteomes" id="UP000084051"/>
    </source>
</evidence>
<dbReference type="EMBL" id="BA000042">
    <property type="protein sequence ID" value="BAD83539.1"/>
    <property type="molecule type" value="Genomic_DNA"/>
</dbReference>
<reference evidence="4" key="3">
    <citation type="submission" date="2025-04" db="UniProtKB">
        <authorList>
            <consortium name="RefSeq"/>
        </authorList>
    </citation>
    <scope>IDENTIFICATION</scope>
    <source>
        <tissue evidence="4">Leaf</tissue>
    </source>
</reference>
<geneLocation type="mitochondrion" evidence="1 4"/>
<keyword evidence="3" id="KW-1185">Reference proteome</keyword>
<sequence>MNRSYLCLRVRTYISPYRGSICYKRRTSPFQNINIGPQADIEKGAKRVYLPLQYFGMYHGSIYSLKKKKKEFCISGEQIGVGKSERGGYEPSLVVVPGPPISSFPFARPGEIRFLERSEVIGREDCWREIPIHESPL</sequence>
<dbReference type="KEGG" id="nta:3205304"/>
<dbReference type="AlphaFoldDB" id="Q5M9T9"/>
<gene>
    <name evidence="1 4" type="primary">orf137</name>
    <name evidence="4" type="ORF">NitaMp136</name>
</gene>
<dbReference type="PaxDb" id="4097-Q5M9T9"/>
<reference evidence="1 2" key="2">
    <citation type="journal article" date="2005" name="Mol. Genet. Genomics">
        <title>The complete nucleotide sequence and multipartite organization of the tobacco mitochondrial genome: comparative analysis of mitochondrial genomes in higher plants.</title>
        <authorList>
            <person name="Sugiyama Y."/>
            <person name="Watase Y."/>
            <person name="Nagase M."/>
            <person name="Makita N."/>
            <person name="Yagura S."/>
            <person name="Hirai A."/>
            <person name="Sugiura M."/>
        </authorList>
    </citation>
    <scope>NUCLEOTIDE SEQUENCE</scope>
    <source>
        <strain evidence="2">cv. TN90</strain>
        <tissue evidence="1 4">Leaf</tissue>
    </source>
</reference>
<proteinExistence type="predicted"/>
<dbReference type="OrthoDB" id="10490959at2759"/>
<keyword evidence="1 4" id="KW-0496">Mitochondrion</keyword>
<dbReference type="STRING" id="4097.Q5M9T9"/>
<dbReference type="RefSeq" id="YP_173473.1">
    <property type="nucleotide sequence ID" value="NC_006581.1"/>
</dbReference>
<reference evidence="4" key="1">
    <citation type="submission" date="2004-12" db="EMBL/GenBank/DDBJ databases">
        <authorList>
            <consortium name="NCBI Genome Project"/>
        </authorList>
    </citation>
    <scope>NUCLEOTIDE SEQUENCE</scope>
    <source>
        <tissue evidence="4">Leaf</tissue>
    </source>
</reference>
<dbReference type="GeneID" id="3205304"/>
<name>Q5M9T9_TOBAC</name>
<dbReference type="OMA" id="EDCWREI"/>
<evidence type="ECO:0000313" key="4">
    <source>
        <dbReference type="RefSeq" id="YP_173473.1"/>
    </source>
</evidence>
<evidence type="ECO:0000313" key="3">
    <source>
        <dbReference type="Proteomes" id="UP000790787"/>
    </source>
</evidence>
<protein>
    <submittedName>
        <fullName evidence="1 4">Uncharacterized protein</fullName>
    </submittedName>
</protein>
<evidence type="ECO:0000313" key="1">
    <source>
        <dbReference type="EMBL" id="BAD83539.1"/>
    </source>
</evidence>